<evidence type="ECO:0008006" key="4">
    <source>
        <dbReference type="Google" id="ProtNLM"/>
    </source>
</evidence>
<gene>
    <name evidence="2" type="ORF">THRCLA_01296</name>
</gene>
<dbReference type="InterPro" id="IPR025659">
    <property type="entry name" value="Tubby-like_C"/>
</dbReference>
<dbReference type="SUPFAM" id="SSF54518">
    <property type="entry name" value="Tubby C-terminal domain-like"/>
    <property type="match status" value="1"/>
</dbReference>
<evidence type="ECO:0000256" key="1">
    <source>
        <dbReference type="ARBA" id="ARBA00005437"/>
    </source>
</evidence>
<name>A0A1W0A9J0_9STRA</name>
<reference evidence="2 3" key="1">
    <citation type="journal article" date="2014" name="Genome Biol. Evol.">
        <title>The secreted proteins of Achlya hypogyna and Thraustotheca clavata identify the ancestral oomycete secretome and reveal gene acquisitions by horizontal gene transfer.</title>
        <authorList>
            <person name="Misner I."/>
            <person name="Blouin N."/>
            <person name="Leonard G."/>
            <person name="Richards T.A."/>
            <person name="Lane C.E."/>
        </authorList>
    </citation>
    <scope>NUCLEOTIDE SEQUENCE [LARGE SCALE GENOMIC DNA]</scope>
    <source>
        <strain evidence="2 3">ATCC 34112</strain>
    </source>
</reference>
<dbReference type="InterPro" id="IPR038595">
    <property type="entry name" value="LOR_sf"/>
</dbReference>
<evidence type="ECO:0000313" key="2">
    <source>
        <dbReference type="EMBL" id="OQS06680.1"/>
    </source>
</evidence>
<accession>A0A1W0A9J0</accession>
<dbReference type="EMBL" id="JNBS01000317">
    <property type="protein sequence ID" value="OQS06680.1"/>
    <property type="molecule type" value="Genomic_DNA"/>
</dbReference>
<dbReference type="AlphaFoldDB" id="A0A1W0A9J0"/>
<comment type="caution">
    <text evidence="2">The sequence shown here is derived from an EMBL/GenBank/DDBJ whole genome shotgun (WGS) entry which is preliminary data.</text>
</comment>
<proteinExistence type="inferred from homology"/>
<dbReference type="OrthoDB" id="97518at2759"/>
<keyword evidence="3" id="KW-1185">Reference proteome</keyword>
<dbReference type="Pfam" id="PF04525">
    <property type="entry name" value="LOR"/>
    <property type="match status" value="1"/>
</dbReference>
<dbReference type="Proteomes" id="UP000243217">
    <property type="component" value="Unassembled WGS sequence"/>
</dbReference>
<evidence type="ECO:0000313" key="3">
    <source>
        <dbReference type="Proteomes" id="UP000243217"/>
    </source>
</evidence>
<sequence length="213" mass="24087">MGNKTSSQEELYEAVAFSLAPLDPLPIVDIRFCYMHPISIVIPTIVYTTHIDCVLRTQQGNAVFYWDGRNTKLMDHPSEPTVVTQMKRKTNANINTHEVFLESMYTPKHRIMRIRVDFPELYNPKVISTLETTDGERISIHVSGEWSHRKALLTMCRGEGQAHVVVARIRSVQNDKLFGEYVVDIVPGVDAAAIVIVCTAIDRMASVLRGLIY</sequence>
<protein>
    <recommendedName>
        <fullName evidence="4">Tubby C-terminal domain-containing protein</fullName>
    </recommendedName>
</protein>
<comment type="similarity">
    <text evidence="1">Belongs to the LOR family.</text>
</comment>
<dbReference type="InterPro" id="IPR007612">
    <property type="entry name" value="LOR"/>
</dbReference>
<dbReference type="Gene3D" id="2.40.160.200">
    <property type="entry name" value="LURP1-related"/>
    <property type="match status" value="1"/>
</dbReference>
<organism evidence="2 3">
    <name type="scientific">Thraustotheca clavata</name>
    <dbReference type="NCBI Taxonomy" id="74557"/>
    <lineage>
        <taxon>Eukaryota</taxon>
        <taxon>Sar</taxon>
        <taxon>Stramenopiles</taxon>
        <taxon>Oomycota</taxon>
        <taxon>Saprolegniomycetes</taxon>
        <taxon>Saprolegniales</taxon>
        <taxon>Achlyaceae</taxon>
        <taxon>Thraustotheca</taxon>
    </lineage>
</organism>